<sequence>MRGSAFVLRVVPVLLLATGLGGCLFGPDYVRPNVATPANYRFAASEAVDAANTLWWEQFQDPVLNDLILAALADNKDVKIAAARVDQFLGQFVTTRSALFPQVSAGFDASRQRASQLGPTPIPAGVSPVFNEFQAPLSVAWELDFFGRVRRETESA</sequence>
<dbReference type="Proteomes" id="UP000652198">
    <property type="component" value="Unassembled WGS sequence"/>
</dbReference>
<comment type="caution">
    <text evidence="2">The sequence shown here is derived from an EMBL/GenBank/DDBJ whole genome shotgun (WGS) entry which is preliminary data.</text>
</comment>
<evidence type="ECO:0000313" key="2">
    <source>
        <dbReference type="EMBL" id="NPT41431.1"/>
    </source>
</evidence>
<dbReference type="InterPro" id="IPR003423">
    <property type="entry name" value="OMP_efflux"/>
</dbReference>
<dbReference type="PROSITE" id="PS51257">
    <property type="entry name" value="PROKAR_LIPOPROTEIN"/>
    <property type="match status" value="1"/>
</dbReference>
<dbReference type="EMBL" id="WOEY01000034">
    <property type="protein sequence ID" value="NPT41431.1"/>
    <property type="molecule type" value="Genomic_DNA"/>
</dbReference>
<evidence type="ECO:0000313" key="3">
    <source>
        <dbReference type="Proteomes" id="UP000652198"/>
    </source>
</evidence>
<reference evidence="2 3" key="1">
    <citation type="submission" date="2019-11" db="EMBL/GenBank/DDBJ databases">
        <title>Metabolism of dissolved organic matter in forest soils.</title>
        <authorList>
            <person name="Cyle K.T."/>
            <person name="Wilhelm R.C."/>
            <person name="Martinez C.E."/>
        </authorList>
    </citation>
    <scope>NUCLEOTIDE SEQUENCE [LARGE SCALE GENOMIC DNA]</scope>
    <source>
        <strain evidence="2 3">1N</strain>
    </source>
</reference>
<gene>
    <name evidence="2" type="ORF">GNZ12_08885</name>
</gene>
<proteinExistence type="inferred from homology"/>
<dbReference type="InterPro" id="IPR010131">
    <property type="entry name" value="MdtP/NodT-like"/>
</dbReference>
<comment type="similarity">
    <text evidence="1">Belongs to the outer membrane factor (OMF) (TC 1.B.17) family.</text>
</comment>
<dbReference type="PANTHER" id="PTHR30203:SF33">
    <property type="entry name" value="BLR4455 PROTEIN"/>
    <property type="match status" value="1"/>
</dbReference>
<dbReference type="SUPFAM" id="SSF56954">
    <property type="entry name" value="Outer membrane efflux proteins (OEP)"/>
    <property type="match status" value="1"/>
</dbReference>
<evidence type="ECO:0000256" key="1">
    <source>
        <dbReference type="ARBA" id="ARBA00007613"/>
    </source>
</evidence>
<keyword evidence="3" id="KW-1185">Reference proteome</keyword>
<organism evidence="2 3">
    <name type="scientific">Paraburkholderia solitsugae</name>
    <dbReference type="NCBI Taxonomy" id="2675748"/>
    <lineage>
        <taxon>Bacteria</taxon>
        <taxon>Pseudomonadati</taxon>
        <taxon>Pseudomonadota</taxon>
        <taxon>Betaproteobacteria</taxon>
        <taxon>Burkholderiales</taxon>
        <taxon>Burkholderiaceae</taxon>
        <taxon>Paraburkholderia</taxon>
    </lineage>
</organism>
<dbReference type="Pfam" id="PF02321">
    <property type="entry name" value="OEP"/>
    <property type="match status" value="1"/>
</dbReference>
<dbReference type="RefSeq" id="WP_172309993.1">
    <property type="nucleotide sequence ID" value="NZ_WOEY01000034.1"/>
</dbReference>
<accession>A0ABX2BMR7</accession>
<feature type="non-terminal residue" evidence="2">
    <location>
        <position position="156"/>
    </location>
</feature>
<name>A0ABX2BMR7_9BURK</name>
<protein>
    <submittedName>
        <fullName evidence="2">RND transporter</fullName>
    </submittedName>
</protein>
<dbReference type="Gene3D" id="1.20.1600.10">
    <property type="entry name" value="Outer membrane efflux proteins (OEP)"/>
    <property type="match status" value="1"/>
</dbReference>
<dbReference type="PANTHER" id="PTHR30203">
    <property type="entry name" value="OUTER MEMBRANE CATION EFFLUX PROTEIN"/>
    <property type="match status" value="1"/>
</dbReference>